<evidence type="ECO:0000313" key="2">
    <source>
        <dbReference type="Proteomes" id="UP000515156"/>
    </source>
</evidence>
<dbReference type="InterPro" id="IPR008827">
    <property type="entry name" value="SYCP1"/>
</dbReference>
<reference evidence="3" key="1">
    <citation type="submission" date="2025-08" db="UniProtKB">
        <authorList>
            <consortium name="RefSeq"/>
        </authorList>
    </citation>
    <scope>IDENTIFICATION</scope>
</reference>
<accession>A0A6P7ZDS4</accession>
<dbReference type="OrthoDB" id="10064612at2759"/>
<dbReference type="AlphaFoldDB" id="A0A6P7ZDS4"/>
<evidence type="ECO:0000256" key="1">
    <source>
        <dbReference type="SAM" id="Coils"/>
    </source>
</evidence>
<dbReference type="RefSeq" id="XP_030077507.1">
    <property type="nucleotide sequence ID" value="XM_030221647.1"/>
</dbReference>
<keyword evidence="1" id="KW-0175">Coiled coil</keyword>
<name>A0A6P7ZDS4_9AMPH</name>
<sequence length="301" mass="34603">MSKLKNDNETELQELKKALESSLMVQKVLEQQVTQEKSQSRALMKEIEMKDSNHGSFKGTIQGLLDEKDHLEKTVKILQENEKELQDITQIREKKIHELEIQITAAAAEHEEHLYKHLAKLKEERDKEMLKYEELTEDYNKVLLEKEQMEKDVDNTFTEVKNLQNSLKAWNYSLFPGVKQGHRCQRKLSRCLQQGSTSGLPRSHDLIGTERNTTHATVREPLWHCLKVGEDSYLLAHKIFGLGSASLPELEWMLEAAAALYLFASPCKAREEFHKVANKAKGKQQTGQVSDQDIILIPSKN</sequence>
<dbReference type="GO" id="GO:0000801">
    <property type="term" value="C:central element"/>
    <property type="evidence" value="ECO:0007669"/>
    <property type="project" value="TreeGrafter"/>
</dbReference>
<dbReference type="GO" id="GO:0000711">
    <property type="term" value="P:meiotic DNA repair synthesis"/>
    <property type="evidence" value="ECO:0007669"/>
    <property type="project" value="TreeGrafter"/>
</dbReference>
<dbReference type="GO" id="GO:0051878">
    <property type="term" value="P:lateral element assembly"/>
    <property type="evidence" value="ECO:0007669"/>
    <property type="project" value="TreeGrafter"/>
</dbReference>
<gene>
    <name evidence="3" type="primary">LOC115482083</name>
</gene>
<dbReference type="InParanoid" id="A0A6P7ZDS4"/>
<dbReference type="Pfam" id="PF05483">
    <property type="entry name" value="SCP-1"/>
    <property type="match status" value="1"/>
</dbReference>
<feature type="coiled-coil region" evidence="1">
    <location>
        <begin position="118"/>
        <end position="166"/>
    </location>
</feature>
<protein>
    <submittedName>
        <fullName evidence="3">Synaptonemal complex protein 1-like</fullName>
    </submittedName>
</protein>
<dbReference type="GO" id="GO:0000802">
    <property type="term" value="C:transverse filament"/>
    <property type="evidence" value="ECO:0007669"/>
    <property type="project" value="TreeGrafter"/>
</dbReference>
<organism evidence="2 3">
    <name type="scientific">Microcaecilia unicolor</name>
    <dbReference type="NCBI Taxonomy" id="1415580"/>
    <lineage>
        <taxon>Eukaryota</taxon>
        <taxon>Metazoa</taxon>
        <taxon>Chordata</taxon>
        <taxon>Craniata</taxon>
        <taxon>Vertebrata</taxon>
        <taxon>Euteleostomi</taxon>
        <taxon>Amphibia</taxon>
        <taxon>Gymnophiona</taxon>
        <taxon>Siphonopidae</taxon>
        <taxon>Microcaecilia</taxon>
    </lineage>
</organism>
<dbReference type="KEGG" id="muo:115482083"/>
<dbReference type="GO" id="GO:0001673">
    <property type="term" value="C:male germ cell nucleus"/>
    <property type="evidence" value="ECO:0007669"/>
    <property type="project" value="TreeGrafter"/>
</dbReference>
<dbReference type="PANTHER" id="PTHR46918:SF1">
    <property type="entry name" value="SYNAPTONEMAL COMPLEX PROTEIN 1"/>
    <property type="match status" value="1"/>
</dbReference>
<dbReference type="Proteomes" id="UP000515156">
    <property type="component" value="Chromosome 12"/>
</dbReference>
<evidence type="ECO:0000313" key="3">
    <source>
        <dbReference type="RefSeq" id="XP_030077507.1"/>
    </source>
</evidence>
<feature type="coiled-coil region" evidence="1">
    <location>
        <begin position="61"/>
        <end position="88"/>
    </location>
</feature>
<dbReference type="GO" id="GO:0051026">
    <property type="term" value="P:chiasma assembly"/>
    <property type="evidence" value="ECO:0007669"/>
    <property type="project" value="TreeGrafter"/>
</dbReference>
<keyword evidence="2" id="KW-1185">Reference proteome</keyword>
<dbReference type="GeneID" id="115482083"/>
<dbReference type="GO" id="GO:0003690">
    <property type="term" value="F:double-stranded DNA binding"/>
    <property type="evidence" value="ECO:0007669"/>
    <property type="project" value="TreeGrafter"/>
</dbReference>
<dbReference type="PANTHER" id="PTHR46918">
    <property type="entry name" value="SYNAPTONEMAL COMPLEX PROTEIN 1"/>
    <property type="match status" value="1"/>
</dbReference>
<proteinExistence type="predicted"/>